<proteinExistence type="predicted"/>
<organism evidence="1">
    <name type="scientific">marine sediment metagenome</name>
    <dbReference type="NCBI Taxonomy" id="412755"/>
    <lineage>
        <taxon>unclassified sequences</taxon>
        <taxon>metagenomes</taxon>
        <taxon>ecological metagenomes</taxon>
    </lineage>
</organism>
<dbReference type="AlphaFoldDB" id="X0Y1V5"/>
<comment type="caution">
    <text evidence="1">The sequence shown here is derived from an EMBL/GenBank/DDBJ whole genome shotgun (WGS) entry which is preliminary data.</text>
</comment>
<dbReference type="InterPro" id="IPR012334">
    <property type="entry name" value="Pectin_lyas_fold"/>
</dbReference>
<feature type="non-terminal residue" evidence="1">
    <location>
        <position position="1"/>
    </location>
</feature>
<accession>X0Y1V5</accession>
<sequence>VTKNTPNDDMIAINADDDIHRVVNLGMKRGPIRDIQINDLSASNAYTFVRLLSTTSFIENITIQNVSGGCRYYAVNINNWKFPVGSGNIQNITLKDFNVSKSVVPDPQCLALIKIALKVKNLQINNFLRRKDTSLDALTLSVKNDTKNVLMFKGLDEGQLKDIIKDSTKIEPEISKFAKFTIESTGEFILRNGSIYNLFLTRN</sequence>
<dbReference type="InterPro" id="IPR011050">
    <property type="entry name" value="Pectin_lyase_fold/virulence"/>
</dbReference>
<dbReference type="SUPFAM" id="SSF51126">
    <property type="entry name" value="Pectin lyase-like"/>
    <property type="match status" value="1"/>
</dbReference>
<reference evidence="1" key="1">
    <citation type="journal article" date="2014" name="Front. Microbiol.">
        <title>High frequency of phylogenetically diverse reductive dehalogenase-homologous genes in deep subseafloor sedimentary metagenomes.</title>
        <authorList>
            <person name="Kawai M."/>
            <person name="Futagami T."/>
            <person name="Toyoda A."/>
            <person name="Takaki Y."/>
            <person name="Nishi S."/>
            <person name="Hori S."/>
            <person name="Arai W."/>
            <person name="Tsubouchi T."/>
            <person name="Morono Y."/>
            <person name="Uchiyama I."/>
            <person name="Ito T."/>
            <person name="Fujiyama A."/>
            <person name="Inagaki F."/>
            <person name="Takami H."/>
        </authorList>
    </citation>
    <scope>NUCLEOTIDE SEQUENCE</scope>
    <source>
        <strain evidence="1">Expedition CK06-06</strain>
    </source>
</reference>
<gene>
    <name evidence="1" type="ORF">S01H1_73690</name>
</gene>
<protein>
    <submittedName>
        <fullName evidence="1">Uncharacterized protein</fullName>
    </submittedName>
</protein>
<evidence type="ECO:0000313" key="1">
    <source>
        <dbReference type="EMBL" id="GAG30881.1"/>
    </source>
</evidence>
<dbReference type="EMBL" id="BARS01049248">
    <property type="protein sequence ID" value="GAG30881.1"/>
    <property type="molecule type" value="Genomic_DNA"/>
</dbReference>
<name>X0Y1V5_9ZZZZ</name>
<dbReference type="Gene3D" id="2.160.20.10">
    <property type="entry name" value="Single-stranded right-handed beta-helix, Pectin lyase-like"/>
    <property type="match status" value="1"/>
</dbReference>